<dbReference type="EMBL" id="PKJC01000053">
    <property type="protein sequence ID" value="PKZ62679.1"/>
    <property type="molecule type" value="Genomic_DNA"/>
</dbReference>
<proteinExistence type="predicted"/>
<evidence type="ECO:0000313" key="1">
    <source>
        <dbReference type="EMBL" id="PKZ62679.1"/>
    </source>
</evidence>
<organism evidence="1 2">
    <name type="scientific">Gordonia terrae</name>
    <dbReference type="NCBI Taxonomy" id="2055"/>
    <lineage>
        <taxon>Bacteria</taxon>
        <taxon>Bacillati</taxon>
        <taxon>Actinomycetota</taxon>
        <taxon>Actinomycetes</taxon>
        <taxon>Mycobacteriales</taxon>
        <taxon>Gordoniaceae</taxon>
        <taxon>Gordonia</taxon>
    </lineage>
</organism>
<evidence type="ECO:0000313" key="2">
    <source>
        <dbReference type="Proteomes" id="UP000234662"/>
    </source>
</evidence>
<comment type="caution">
    <text evidence="1">The sequence shown here is derived from an EMBL/GenBank/DDBJ whole genome shotgun (WGS) entry which is preliminary data.</text>
</comment>
<protein>
    <submittedName>
        <fullName evidence="1">Uncharacterized protein</fullName>
    </submittedName>
</protein>
<name>A0A2I1R0M1_9ACTN</name>
<dbReference type="Proteomes" id="UP000234662">
    <property type="component" value="Unassembled WGS sequence"/>
</dbReference>
<gene>
    <name evidence="1" type="ORF">CYJ73_25855</name>
</gene>
<reference evidence="1 2" key="1">
    <citation type="submission" date="2017-12" db="EMBL/GenBank/DDBJ databases">
        <title>Phylogenetic diversity of female urinary microbiome.</title>
        <authorList>
            <person name="Thomas-White K."/>
            <person name="Wolfe A.J."/>
        </authorList>
    </citation>
    <scope>NUCLEOTIDE SEQUENCE [LARGE SCALE GENOMIC DNA]</scope>
    <source>
        <strain evidence="1 2">UMB0777</strain>
    </source>
</reference>
<dbReference type="RefSeq" id="WP_101823278.1">
    <property type="nucleotide sequence ID" value="NZ_PKJC01000053.1"/>
</dbReference>
<sequence length="92" mass="10490">MNAWIATKDPAEVEAFADQIAAHEPNRLTEASGDREFAVWLYEVDRIMRACTDGFSHRDLPDFGWRDAYDDDLYPDLAAADAIAHWEQFGDL</sequence>
<dbReference type="AlphaFoldDB" id="A0A2I1R0M1"/>
<accession>A0A2I1R0M1</accession>